<dbReference type="Proteomes" id="UP000263642">
    <property type="component" value="Unassembled WGS sequence"/>
</dbReference>
<proteinExistence type="predicted"/>
<gene>
    <name evidence="1" type="ORF">DIT97_31490</name>
</gene>
<sequence>MYSRARTVASDSADADRQNEAGVEKFRFFQILLLSRRYLSRFRPLVRALIKQTETGNQTLNDSSLISTAAAFPKKNIGYPGVADILISERVFRASSIIDTRYRRLKNPLFVCLA</sequence>
<protein>
    <submittedName>
        <fullName evidence="1">Uncharacterized protein</fullName>
    </submittedName>
</protein>
<comment type="caution">
    <text evidence="1">The sequence shown here is derived from an EMBL/GenBank/DDBJ whole genome shotgun (WGS) entry which is preliminary data.</text>
</comment>
<evidence type="ECO:0000313" key="1">
    <source>
        <dbReference type="EMBL" id="HCO27307.1"/>
    </source>
</evidence>
<dbReference type="AlphaFoldDB" id="A0A3D3RGY6"/>
<reference evidence="1 2" key="1">
    <citation type="journal article" date="2018" name="Nat. Biotechnol.">
        <title>A standardized bacterial taxonomy based on genome phylogeny substantially revises the tree of life.</title>
        <authorList>
            <person name="Parks D.H."/>
            <person name="Chuvochina M."/>
            <person name="Waite D.W."/>
            <person name="Rinke C."/>
            <person name="Skarshewski A."/>
            <person name="Chaumeil P.A."/>
            <person name="Hugenholtz P."/>
        </authorList>
    </citation>
    <scope>NUCLEOTIDE SEQUENCE [LARGE SCALE GENOMIC DNA]</scope>
    <source>
        <strain evidence="1">UBA9375</strain>
    </source>
</reference>
<name>A0A3D3RGY6_9PLAN</name>
<dbReference type="EMBL" id="DQAY01000194">
    <property type="protein sequence ID" value="HCO27307.1"/>
    <property type="molecule type" value="Genomic_DNA"/>
</dbReference>
<accession>A0A3D3RGY6</accession>
<evidence type="ECO:0000313" key="2">
    <source>
        <dbReference type="Proteomes" id="UP000263642"/>
    </source>
</evidence>
<organism evidence="1 2">
    <name type="scientific">Gimesia maris</name>
    <dbReference type="NCBI Taxonomy" id="122"/>
    <lineage>
        <taxon>Bacteria</taxon>
        <taxon>Pseudomonadati</taxon>
        <taxon>Planctomycetota</taxon>
        <taxon>Planctomycetia</taxon>
        <taxon>Planctomycetales</taxon>
        <taxon>Planctomycetaceae</taxon>
        <taxon>Gimesia</taxon>
    </lineage>
</organism>